<organism evidence="2 3">
    <name type="scientific">Cylindrodendrum hubeiense</name>
    <dbReference type="NCBI Taxonomy" id="595255"/>
    <lineage>
        <taxon>Eukaryota</taxon>
        <taxon>Fungi</taxon>
        <taxon>Dikarya</taxon>
        <taxon>Ascomycota</taxon>
        <taxon>Pezizomycotina</taxon>
        <taxon>Sordariomycetes</taxon>
        <taxon>Hypocreomycetidae</taxon>
        <taxon>Hypocreales</taxon>
        <taxon>Nectriaceae</taxon>
        <taxon>Cylindrodendrum</taxon>
    </lineage>
</organism>
<evidence type="ECO:0000313" key="3">
    <source>
        <dbReference type="Proteomes" id="UP000722485"/>
    </source>
</evidence>
<accession>A0A9P5HA17</accession>
<sequence length="360" mass="39110">MEIIPRSLIHSWSTTPIPNLTLSASGLLALADLRTVAHRTALTGGSSWLDALVLAPGLHYQQACDYLDREAPTGLIALPVASAAPVLDGRAEMRYGIKNAVTVNYLMSLCRKDKRGLVTIDVGSVAGWEVGKRLRRLVRRRRKIVDEEDEYLDLSPPDLDWISHFMYLTTPGLTVASITFMILFEDWWGLSIIIALMVSRTLNIWAIKNRTEPPTSLTTTPLDHRITEYRIDLGDGRTVLLRGLDADLQALTTQAWLRSQSHLDGYFEAAAKLIVYLVAALSGNMTQAGAIVLVGLLVLSAALLGLSNAHARGIRMHGRYAMPEIDSGAGDTSAGTSTAVLDVDGRGVRNRSVATPSTAS</sequence>
<reference evidence="2" key="1">
    <citation type="submission" date="2020-03" db="EMBL/GenBank/DDBJ databases">
        <title>Draft Genome Sequence of Cylindrodendrum hubeiense.</title>
        <authorList>
            <person name="Buettner E."/>
            <person name="Kellner H."/>
        </authorList>
    </citation>
    <scope>NUCLEOTIDE SEQUENCE</scope>
    <source>
        <strain evidence="2">IHI 201604</strain>
    </source>
</reference>
<feature type="transmembrane region" description="Helical" evidence="1">
    <location>
        <begin position="190"/>
        <end position="207"/>
    </location>
</feature>
<keyword evidence="1" id="KW-1133">Transmembrane helix</keyword>
<proteinExistence type="predicted"/>
<evidence type="ECO:0000313" key="2">
    <source>
        <dbReference type="EMBL" id="KAF7547499.1"/>
    </source>
</evidence>
<dbReference type="Proteomes" id="UP000722485">
    <property type="component" value="Unassembled WGS sequence"/>
</dbReference>
<dbReference type="OrthoDB" id="2956246at2759"/>
<dbReference type="AlphaFoldDB" id="A0A9P5HA17"/>
<gene>
    <name evidence="2" type="ORF">G7Z17_g7702</name>
</gene>
<keyword evidence="1" id="KW-0812">Transmembrane</keyword>
<keyword evidence="1" id="KW-0472">Membrane</keyword>
<keyword evidence="3" id="KW-1185">Reference proteome</keyword>
<comment type="caution">
    <text evidence="2">The sequence shown here is derived from an EMBL/GenBank/DDBJ whole genome shotgun (WGS) entry which is preliminary data.</text>
</comment>
<name>A0A9P5HA17_9HYPO</name>
<dbReference type="EMBL" id="JAANBB010000177">
    <property type="protein sequence ID" value="KAF7547499.1"/>
    <property type="molecule type" value="Genomic_DNA"/>
</dbReference>
<feature type="transmembrane region" description="Helical" evidence="1">
    <location>
        <begin position="165"/>
        <end position="184"/>
    </location>
</feature>
<feature type="transmembrane region" description="Helical" evidence="1">
    <location>
        <begin position="288"/>
        <end position="306"/>
    </location>
</feature>
<protein>
    <submittedName>
        <fullName evidence="2">Uncharacterized protein</fullName>
    </submittedName>
</protein>
<evidence type="ECO:0000256" key="1">
    <source>
        <dbReference type="SAM" id="Phobius"/>
    </source>
</evidence>